<protein>
    <submittedName>
        <fullName evidence="2">Uncharacterized protein</fullName>
    </submittedName>
</protein>
<evidence type="ECO:0000313" key="2">
    <source>
        <dbReference type="EMBL" id="EHQ02063.1"/>
    </source>
</evidence>
<dbReference type="HOGENOM" id="CLU_3007853_0_0_10"/>
<feature type="transmembrane region" description="Helical" evidence="1">
    <location>
        <begin position="51"/>
        <end position="68"/>
    </location>
</feature>
<organism evidence="2 3">
    <name type="scientific">Gillisia limnaea (strain DSM 15749 / LMG 21470 / R-8282)</name>
    <dbReference type="NCBI Taxonomy" id="865937"/>
    <lineage>
        <taxon>Bacteria</taxon>
        <taxon>Pseudomonadati</taxon>
        <taxon>Bacteroidota</taxon>
        <taxon>Flavobacteriia</taxon>
        <taxon>Flavobacteriales</taxon>
        <taxon>Flavobacteriaceae</taxon>
        <taxon>Gillisia</taxon>
    </lineage>
</organism>
<accession>H2BXI1</accession>
<feature type="transmembrane region" description="Helical" evidence="1">
    <location>
        <begin position="12"/>
        <end position="30"/>
    </location>
</feature>
<proteinExistence type="predicted"/>
<dbReference type="STRING" id="865937.Gilli_1405"/>
<keyword evidence="1" id="KW-1133">Transmembrane helix</keyword>
<keyword evidence="3" id="KW-1185">Reference proteome</keyword>
<name>H2BXI1_GILLR</name>
<sequence length="69" mass="8266">MLTDINFKLKIFIMEFELFGEFGGFLWWVLIRFCKTDLKEEQKEDKKPRNLIFLIGLGLLIGFISINFF</sequence>
<evidence type="ECO:0000313" key="3">
    <source>
        <dbReference type="Proteomes" id="UP000003844"/>
    </source>
</evidence>
<keyword evidence="1" id="KW-0472">Membrane</keyword>
<gene>
    <name evidence="2" type="ORF">Gilli_1405</name>
</gene>
<dbReference type="EMBL" id="JH594606">
    <property type="protein sequence ID" value="EHQ02063.1"/>
    <property type="molecule type" value="Genomic_DNA"/>
</dbReference>
<dbReference type="Proteomes" id="UP000003844">
    <property type="component" value="Unassembled WGS sequence"/>
</dbReference>
<reference evidence="3" key="1">
    <citation type="journal article" date="2012" name="Stand. Genomic Sci.">
        <title>Genome sequence of the Antarctic rhodopsins-containing flavobacterium Gillisia limnaea type strain (R-8282(T)).</title>
        <authorList>
            <person name="Riedel T."/>
            <person name="Held B."/>
            <person name="Nolan M."/>
            <person name="Lucas S."/>
            <person name="Lapidus A."/>
            <person name="Tice H."/>
            <person name="Del Rio T.G."/>
            <person name="Cheng J.F."/>
            <person name="Han C."/>
            <person name="Tapia R."/>
            <person name="Goodwin L.A."/>
            <person name="Pitluck S."/>
            <person name="Liolios K."/>
            <person name="Mavromatis K."/>
            <person name="Pagani I."/>
            <person name="Ivanova N."/>
            <person name="Mikhailova N."/>
            <person name="Pati A."/>
            <person name="Chen A."/>
            <person name="Palaniappan K."/>
            <person name="Land M."/>
            <person name="Rohde M."/>
            <person name="Tindall B.J."/>
            <person name="Detter J.C."/>
            <person name="Goker M."/>
            <person name="Bristow J."/>
            <person name="Eisen J.A."/>
            <person name="Markowitz V."/>
            <person name="Hugenholtz P."/>
            <person name="Kyrpides N.C."/>
            <person name="Klenk H.P."/>
            <person name="Woyke T."/>
        </authorList>
    </citation>
    <scope>NUCLEOTIDE SEQUENCE [LARGE SCALE GENOMIC DNA]</scope>
    <source>
        <strain evidence="3">DSM 15749 / LMG 21470 / R-8282</strain>
    </source>
</reference>
<dbReference type="AlphaFoldDB" id="H2BXI1"/>
<keyword evidence="1" id="KW-0812">Transmembrane</keyword>
<evidence type="ECO:0000256" key="1">
    <source>
        <dbReference type="SAM" id="Phobius"/>
    </source>
</evidence>